<dbReference type="GO" id="GO:0016616">
    <property type="term" value="F:oxidoreductase activity, acting on the CH-OH group of donors, NAD or NADP as acceptor"/>
    <property type="evidence" value="ECO:0007669"/>
    <property type="project" value="TreeGrafter"/>
</dbReference>
<dbReference type="Proteomes" id="UP000653411">
    <property type="component" value="Unassembled WGS sequence"/>
</dbReference>
<reference evidence="3" key="1">
    <citation type="journal article" date="2014" name="Int. J. Syst. Evol. Microbiol.">
        <title>Complete genome sequence of Corynebacterium casei LMG S-19264T (=DSM 44701T), isolated from a smear-ripened cheese.</title>
        <authorList>
            <consortium name="US DOE Joint Genome Institute (JGI-PGF)"/>
            <person name="Walter F."/>
            <person name="Albersmeier A."/>
            <person name="Kalinowski J."/>
            <person name="Ruckert C."/>
        </authorList>
    </citation>
    <scope>NUCLEOTIDE SEQUENCE</scope>
    <source>
        <strain evidence="3">CGMCC 4.7110</strain>
    </source>
</reference>
<comment type="similarity">
    <text evidence="1">Belongs to the short-chain dehydrogenases/reductases (SDR) family.</text>
</comment>
<evidence type="ECO:0000256" key="2">
    <source>
        <dbReference type="ARBA" id="ARBA00023002"/>
    </source>
</evidence>
<dbReference type="PRINTS" id="PR00080">
    <property type="entry name" value="SDRFAMILY"/>
</dbReference>
<dbReference type="FunFam" id="3.40.50.720:FF:000084">
    <property type="entry name" value="Short-chain dehydrogenase reductase"/>
    <property type="match status" value="1"/>
</dbReference>
<keyword evidence="2" id="KW-0560">Oxidoreductase</keyword>
<dbReference type="Pfam" id="PF13561">
    <property type="entry name" value="adh_short_C2"/>
    <property type="match status" value="1"/>
</dbReference>
<dbReference type="AlphaFoldDB" id="A0A917XH72"/>
<dbReference type="PANTHER" id="PTHR42760">
    <property type="entry name" value="SHORT-CHAIN DEHYDROGENASES/REDUCTASES FAMILY MEMBER"/>
    <property type="match status" value="1"/>
</dbReference>
<accession>A0A917XH72</accession>
<proteinExistence type="inferred from homology"/>
<dbReference type="InterPro" id="IPR036291">
    <property type="entry name" value="NAD(P)-bd_dom_sf"/>
</dbReference>
<dbReference type="PRINTS" id="PR00081">
    <property type="entry name" value="GDHRDH"/>
</dbReference>
<dbReference type="PANTHER" id="PTHR42760:SF133">
    <property type="entry name" value="3-OXOACYL-[ACYL-CARRIER-PROTEIN] REDUCTASE"/>
    <property type="match status" value="1"/>
</dbReference>
<evidence type="ECO:0000313" key="3">
    <source>
        <dbReference type="EMBL" id="GGN23141.1"/>
    </source>
</evidence>
<dbReference type="NCBIfam" id="NF005559">
    <property type="entry name" value="PRK07231.1"/>
    <property type="match status" value="1"/>
</dbReference>
<evidence type="ECO:0000313" key="4">
    <source>
        <dbReference type="Proteomes" id="UP000653411"/>
    </source>
</evidence>
<evidence type="ECO:0000256" key="1">
    <source>
        <dbReference type="ARBA" id="ARBA00006484"/>
    </source>
</evidence>
<dbReference type="EMBL" id="BMML01000013">
    <property type="protein sequence ID" value="GGN23141.1"/>
    <property type="molecule type" value="Genomic_DNA"/>
</dbReference>
<dbReference type="Gene3D" id="3.40.50.720">
    <property type="entry name" value="NAD(P)-binding Rossmann-like Domain"/>
    <property type="match status" value="1"/>
</dbReference>
<name>A0A917XH72_9ACTN</name>
<keyword evidence="4" id="KW-1185">Reference proteome</keyword>
<organism evidence="3 4">
    <name type="scientific">Streptomyces fuscichromogenes</name>
    <dbReference type="NCBI Taxonomy" id="1324013"/>
    <lineage>
        <taxon>Bacteria</taxon>
        <taxon>Bacillati</taxon>
        <taxon>Actinomycetota</taxon>
        <taxon>Actinomycetes</taxon>
        <taxon>Kitasatosporales</taxon>
        <taxon>Streptomycetaceae</taxon>
        <taxon>Streptomyces</taxon>
    </lineage>
</organism>
<protein>
    <submittedName>
        <fullName evidence="3">3-alpha-hydroxysteroid dehydrogenase</fullName>
    </submittedName>
</protein>
<dbReference type="RefSeq" id="WP_189265525.1">
    <property type="nucleotide sequence ID" value="NZ_BMML01000013.1"/>
</dbReference>
<sequence length="245" mass="25313">MARLDGKVAVITGGARGMGAAHARRFVEEGASVVITDVLKDEGEALAAELGDQARFLAHDVSEAAGWDEVVALAEETFGPVGVLVNNAGVGQVRALLDTTEAEYRRIVDINQLGVFLGMKAVVPSMRRAGGGSIVNVSSTAGMVGVQLGAAYSASKFAVRGLTKSVAAEFAAEGIRVNSVHPGVVVTPMTDKYGFTGDHPAIRAIPARRPGRPEEVTALVLYLASDESGYSTGSEFVVDGGQTAV</sequence>
<dbReference type="InterPro" id="IPR002347">
    <property type="entry name" value="SDR_fam"/>
</dbReference>
<dbReference type="PROSITE" id="PS00061">
    <property type="entry name" value="ADH_SHORT"/>
    <property type="match status" value="1"/>
</dbReference>
<dbReference type="SUPFAM" id="SSF51735">
    <property type="entry name" value="NAD(P)-binding Rossmann-fold domains"/>
    <property type="match status" value="1"/>
</dbReference>
<reference evidence="3" key="2">
    <citation type="submission" date="2020-09" db="EMBL/GenBank/DDBJ databases">
        <authorList>
            <person name="Sun Q."/>
            <person name="Zhou Y."/>
        </authorList>
    </citation>
    <scope>NUCLEOTIDE SEQUENCE</scope>
    <source>
        <strain evidence="3">CGMCC 4.7110</strain>
    </source>
</reference>
<gene>
    <name evidence="3" type="ORF">GCM10011578_055220</name>
</gene>
<comment type="caution">
    <text evidence="3">The sequence shown here is derived from an EMBL/GenBank/DDBJ whole genome shotgun (WGS) entry which is preliminary data.</text>
</comment>
<dbReference type="InterPro" id="IPR020904">
    <property type="entry name" value="Sc_DH/Rdtase_CS"/>
</dbReference>